<dbReference type="EMBL" id="BJYD01000004">
    <property type="protein sequence ID" value="GEN52144.1"/>
    <property type="molecule type" value="Genomic_DNA"/>
</dbReference>
<comment type="caution">
    <text evidence="1">The sequence shown here is derived from an EMBL/GenBank/DDBJ whole genome shotgun (WGS) entry which is preliminary data.</text>
</comment>
<sequence length="163" mass="18090">MTKRNMMIVLMIIFVCSIGLFSFIKFHTPLVSGTIGSSADKQSVVISIGNNGFSNIKIEDVRINMNEEPLDKKVQVSHPLKGFIVADSFDGEAEEYGLTDIQDVIIKPNTSPSSQIEKVNNGTATEKDNSYGLSIINHKEISEVIIHYNYLGMAFEKSITIHH</sequence>
<dbReference type="Proteomes" id="UP000321886">
    <property type="component" value="Unassembled WGS sequence"/>
</dbReference>
<dbReference type="RefSeq" id="WP_146812915.1">
    <property type="nucleotide sequence ID" value="NZ_BJYD01000004.1"/>
</dbReference>
<keyword evidence="2" id="KW-1185">Reference proteome</keyword>
<proteinExistence type="predicted"/>
<reference evidence="1 2" key="1">
    <citation type="submission" date="2019-07" db="EMBL/GenBank/DDBJ databases">
        <title>Whole genome shotgun sequence of Halobacillus faecis NBRC 103569.</title>
        <authorList>
            <person name="Hosoyama A."/>
            <person name="Uohara A."/>
            <person name="Ohji S."/>
            <person name="Ichikawa N."/>
        </authorList>
    </citation>
    <scope>NUCLEOTIDE SEQUENCE [LARGE SCALE GENOMIC DNA]</scope>
    <source>
        <strain evidence="1 2">NBRC 103569</strain>
    </source>
</reference>
<organism evidence="1 2">
    <name type="scientific">Halobacillus faecis</name>
    <dbReference type="NCBI Taxonomy" id="360184"/>
    <lineage>
        <taxon>Bacteria</taxon>
        <taxon>Bacillati</taxon>
        <taxon>Bacillota</taxon>
        <taxon>Bacilli</taxon>
        <taxon>Bacillales</taxon>
        <taxon>Bacillaceae</taxon>
        <taxon>Halobacillus</taxon>
    </lineage>
</organism>
<name>A0A511WLX2_9BACI</name>
<dbReference type="OrthoDB" id="2474144at2"/>
<gene>
    <name evidence="1" type="ORF">HFA01_04060</name>
</gene>
<evidence type="ECO:0000313" key="2">
    <source>
        <dbReference type="Proteomes" id="UP000321886"/>
    </source>
</evidence>
<dbReference type="AlphaFoldDB" id="A0A511WLX2"/>
<accession>A0A511WLX2</accession>
<protein>
    <submittedName>
        <fullName evidence="1">Uncharacterized protein</fullName>
    </submittedName>
</protein>
<evidence type="ECO:0000313" key="1">
    <source>
        <dbReference type="EMBL" id="GEN52144.1"/>
    </source>
</evidence>